<sequence length="174" mass="19758">MYVQTPTCPSDSCGQWFFSLTSRSKPNTKNKDDIAITAIPGEMRYESNLGKLSSSQSESEDIPAHRLVSSIVGDAVEHGLSVMKLRILPKIDISSSIVDVGKLWEHIPIVGWMIVENKRCGERRIGKHEADQYCFNLPPKSFATRVDSKEHRFQLKALENDVYCFDVTIRLEWL</sequence>
<keyword evidence="2" id="KW-1185">Reference proteome</keyword>
<name>A0ABQ4ZIB6_9ASTR</name>
<proteinExistence type="predicted"/>
<evidence type="ECO:0000313" key="2">
    <source>
        <dbReference type="Proteomes" id="UP001151760"/>
    </source>
</evidence>
<evidence type="ECO:0000313" key="1">
    <source>
        <dbReference type="EMBL" id="GJS89567.1"/>
    </source>
</evidence>
<dbReference type="EMBL" id="BQNB010011360">
    <property type="protein sequence ID" value="GJS89567.1"/>
    <property type="molecule type" value="Genomic_DNA"/>
</dbReference>
<reference evidence="1" key="1">
    <citation type="journal article" date="2022" name="Int. J. Mol. Sci.">
        <title>Draft Genome of Tanacetum Coccineum: Genomic Comparison of Closely Related Tanacetum-Family Plants.</title>
        <authorList>
            <person name="Yamashiro T."/>
            <person name="Shiraishi A."/>
            <person name="Nakayama K."/>
            <person name="Satake H."/>
        </authorList>
    </citation>
    <scope>NUCLEOTIDE SEQUENCE</scope>
</reference>
<organism evidence="1 2">
    <name type="scientific">Tanacetum coccineum</name>
    <dbReference type="NCBI Taxonomy" id="301880"/>
    <lineage>
        <taxon>Eukaryota</taxon>
        <taxon>Viridiplantae</taxon>
        <taxon>Streptophyta</taxon>
        <taxon>Embryophyta</taxon>
        <taxon>Tracheophyta</taxon>
        <taxon>Spermatophyta</taxon>
        <taxon>Magnoliopsida</taxon>
        <taxon>eudicotyledons</taxon>
        <taxon>Gunneridae</taxon>
        <taxon>Pentapetalae</taxon>
        <taxon>asterids</taxon>
        <taxon>campanulids</taxon>
        <taxon>Asterales</taxon>
        <taxon>Asteraceae</taxon>
        <taxon>Asteroideae</taxon>
        <taxon>Anthemideae</taxon>
        <taxon>Anthemidinae</taxon>
        <taxon>Tanacetum</taxon>
    </lineage>
</organism>
<accession>A0ABQ4ZIB6</accession>
<protein>
    <submittedName>
        <fullName evidence="1">Uncharacterized protein</fullName>
    </submittedName>
</protein>
<gene>
    <name evidence="1" type="ORF">Tco_0772203</name>
</gene>
<dbReference type="Proteomes" id="UP001151760">
    <property type="component" value="Unassembled WGS sequence"/>
</dbReference>
<reference evidence="1" key="2">
    <citation type="submission" date="2022-01" db="EMBL/GenBank/DDBJ databases">
        <authorList>
            <person name="Yamashiro T."/>
            <person name="Shiraishi A."/>
            <person name="Satake H."/>
            <person name="Nakayama K."/>
        </authorList>
    </citation>
    <scope>NUCLEOTIDE SEQUENCE</scope>
</reference>
<comment type="caution">
    <text evidence="1">The sequence shown here is derived from an EMBL/GenBank/DDBJ whole genome shotgun (WGS) entry which is preliminary data.</text>
</comment>